<feature type="domain" description="Yeast cell wall synthesis Kre9/Knh1-like N-terminal" evidence="3">
    <location>
        <begin position="35"/>
        <end position="125"/>
    </location>
</feature>
<sequence>MNAFMTVIFTLFTLCIVAFGAPVSPRDVFVPPLTSPAAGAILKVGLTYEITWDTSSAPRQITNPVGRLVLRHNHRLQNLDNPIAKDFSILAGKLNVTIPKNTPPGKDYQFVLMGDSGNYGATFSIVV</sequence>
<protein>
    <recommendedName>
        <fullName evidence="3">Yeast cell wall synthesis Kre9/Knh1-like N-terminal domain-containing protein</fullName>
    </recommendedName>
</protein>
<feature type="chain" id="PRO_5034661276" description="Yeast cell wall synthesis Kre9/Knh1-like N-terminal domain-containing protein" evidence="2">
    <location>
        <begin position="21"/>
        <end position="127"/>
    </location>
</feature>
<evidence type="ECO:0000256" key="1">
    <source>
        <dbReference type="ARBA" id="ARBA00022729"/>
    </source>
</evidence>
<name>A0A8H5LKK3_9AGAR</name>
<dbReference type="Pfam" id="PF10342">
    <property type="entry name" value="Kre9_KNH"/>
    <property type="match status" value="1"/>
</dbReference>
<dbReference type="AlphaFoldDB" id="A0A8H5LKK3"/>
<dbReference type="OrthoDB" id="2591260at2759"/>
<evidence type="ECO:0000313" key="4">
    <source>
        <dbReference type="EMBL" id="KAF5360564.1"/>
    </source>
</evidence>
<proteinExistence type="predicted"/>
<dbReference type="InterPro" id="IPR018466">
    <property type="entry name" value="Kre9/Knh1-like_N"/>
</dbReference>
<dbReference type="Proteomes" id="UP000559027">
    <property type="component" value="Unassembled WGS sequence"/>
</dbReference>
<organism evidence="4 5">
    <name type="scientific">Leucocoprinus leucothites</name>
    <dbReference type="NCBI Taxonomy" id="201217"/>
    <lineage>
        <taxon>Eukaryota</taxon>
        <taxon>Fungi</taxon>
        <taxon>Dikarya</taxon>
        <taxon>Basidiomycota</taxon>
        <taxon>Agaricomycotina</taxon>
        <taxon>Agaricomycetes</taxon>
        <taxon>Agaricomycetidae</taxon>
        <taxon>Agaricales</taxon>
        <taxon>Agaricineae</taxon>
        <taxon>Agaricaceae</taxon>
        <taxon>Leucocoprinus</taxon>
    </lineage>
</organism>
<reference evidence="4 5" key="1">
    <citation type="journal article" date="2020" name="ISME J.">
        <title>Uncovering the hidden diversity of litter-decomposition mechanisms in mushroom-forming fungi.</title>
        <authorList>
            <person name="Floudas D."/>
            <person name="Bentzer J."/>
            <person name="Ahren D."/>
            <person name="Johansson T."/>
            <person name="Persson P."/>
            <person name="Tunlid A."/>
        </authorList>
    </citation>
    <scope>NUCLEOTIDE SEQUENCE [LARGE SCALE GENOMIC DNA]</scope>
    <source>
        <strain evidence="4 5">CBS 146.42</strain>
    </source>
</reference>
<gene>
    <name evidence="4" type="ORF">D9756_004654</name>
</gene>
<accession>A0A8H5LKK3</accession>
<evidence type="ECO:0000256" key="2">
    <source>
        <dbReference type="SAM" id="SignalP"/>
    </source>
</evidence>
<feature type="signal peptide" evidence="2">
    <location>
        <begin position="1"/>
        <end position="20"/>
    </location>
</feature>
<comment type="caution">
    <text evidence="4">The sequence shown here is derived from an EMBL/GenBank/DDBJ whole genome shotgun (WGS) entry which is preliminary data.</text>
</comment>
<keyword evidence="5" id="KW-1185">Reference proteome</keyword>
<dbReference type="EMBL" id="JAACJO010000003">
    <property type="protein sequence ID" value="KAF5360564.1"/>
    <property type="molecule type" value="Genomic_DNA"/>
</dbReference>
<evidence type="ECO:0000313" key="5">
    <source>
        <dbReference type="Proteomes" id="UP000559027"/>
    </source>
</evidence>
<keyword evidence="1 2" id="KW-0732">Signal</keyword>
<evidence type="ECO:0000259" key="3">
    <source>
        <dbReference type="Pfam" id="PF10342"/>
    </source>
</evidence>